<keyword evidence="8" id="KW-0732">Signal</keyword>
<gene>
    <name evidence="9" type="primary">glsA1</name>
    <name evidence="6" type="synonym">glsA</name>
    <name evidence="9" type="ORF">CA85_19090</name>
</gene>
<keyword evidence="6" id="KW-0007">Acetylation</keyword>
<feature type="compositionally biased region" description="Low complexity" evidence="7">
    <location>
        <begin position="30"/>
        <end position="48"/>
    </location>
</feature>
<comment type="subunit">
    <text evidence="2 6">Homotetramer.</text>
</comment>
<dbReference type="Pfam" id="PF04960">
    <property type="entry name" value="Glutaminase"/>
    <property type="match status" value="1"/>
</dbReference>
<feature type="chain" id="PRO_5022856871" description="Glutaminase" evidence="8">
    <location>
        <begin position="23"/>
        <end position="367"/>
    </location>
</feature>
<evidence type="ECO:0000256" key="6">
    <source>
        <dbReference type="HAMAP-Rule" id="MF_00313"/>
    </source>
</evidence>
<comment type="caution">
    <text evidence="9">The sequence shown here is derived from an EMBL/GenBank/DDBJ whole genome shotgun (WGS) entry which is preliminary data.</text>
</comment>
<evidence type="ECO:0000256" key="2">
    <source>
        <dbReference type="ARBA" id="ARBA00011881"/>
    </source>
</evidence>
<dbReference type="NCBIfam" id="NF009020">
    <property type="entry name" value="PRK12356.1"/>
    <property type="match status" value="1"/>
</dbReference>
<dbReference type="GO" id="GO:0006543">
    <property type="term" value="P:L-glutamine catabolic process"/>
    <property type="evidence" value="ECO:0007669"/>
    <property type="project" value="TreeGrafter"/>
</dbReference>
<evidence type="ECO:0000313" key="9">
    <source>
        <dbReference type="EMBL" id="TWT67063.1"/>
    </source>
</evidence>
<dbReference type="Gene3D" id="3.40.710.10">
    <property type="entry name" value="DD-peptidase/beta-lactamase superfamily"/>
    <property type="match status" value="1"/>
</dbReference>
<organism evidence="9 10">
    <name type="scientific">Allorhodopirellula solitaria</name>
    <dbReference type="NCBI Taxonomy" id="2527987"/>
    <lineage>
        <taxon>Bacteria</taxon>
        <taxon>Pseudomonadati</taxon>
        <taxon>Planctomycetota</taxon>
        <taxon>Planctomycetia</taxon>
        <taxon>Pirellulales</taxon>
        <taxon>Pirellulaceae</taxon>
        <taxon>Allorhodopirellula</taxon>
    </lineage>
</organism>
<evidence type="ECO:0000256" key="7">
    <source>
        <dbReference type="SAM" id="MobiDB-lite"/>
    </source>
</evidence>
<dbReference type="PANTHER" id="PTHR12544">
    <property type="entry name" value="GLUTAMINASE"/>
    <property type="match status" value="1"/>
</dbReference>
<dbReference type="InterPro" id="IPR012338">
    <property type="entry name" value="Beta-lactam/transpept-like"/>
</dbReference>
<feature type="signal peptide" evidence="8">
    <location>
        <begin position="1"/>
        <end position="22"/>
    </location>
</feature>
<dbReference type="EMBL" id="SJPK01000004">
    <property type="protein sequence ID" value="TWT67063.1"/>
    <property type="molecule type" value="Genomic_DNA"/>
</dbReference>
<feature type="binding site" evidence="6">
    <location>
        <position position="172"/>
    </location>
    <ligand>
        <name>substrate</name>
    </ligand>
</feature>
<feature type="binding site" evidence="6">
    <location>
        <position position="216"/>
    </location>
    <ligand>
        <name>substrate</name>
    </ligand>
</feature>
<keyword evidence="4 6" id="KW-0378">Hydrolase</keyword>
<reference evidence="9 10" key="1">
    <citation type="submission" date="2019-02" db="EMBL/GenBank/DDBJ databases">
        <title>Deep-cultivation of Planctomycetes and their phenomic and genomic characterization uncovers novel biology.</title>
        <authorList>
            <person name="Wiegand S."/>
            <person name="Jogler M."/>
            <person name="Boedeker C."/>
            <person name="Pinto D."/>
            <person name="Vollmers J."/>
            <person name="Rivas-Marin E."/>
            <person name="Kohn T."/>
            <person name="Peeters S.H."/>
            <person name="Heuer A."/>
            <person name="Rast P."/>
            <person name="Oberbeckmann S."/>
            <person name="Bunk B."/>
            <person name="Jeske O."/>
            <person name="Meyerdierks A."/>
            <person name="Storesund J.E."/>
            <person name="Kallscheuer N."/>
            <person name="Luecker S."/>
            <person name="Lage O.M."/>
            <person name="Pohl T."/>
            <person name="Merkel B.J."/>
            <person name="Hornburger P."/>
            <person name="Mueller R.-W."/>
            <person name="Bruemmer F."/>
            <person name="Labrenz M."/>
            <person name="Spormann A.M."/>
            <person name="Op Den Camp H."/>
            <person name="Overmann J."/>
            <person name="Amann R."/>
            <person name="Jetten M.S.M."/>
            <person name="Mascher T."/>
            <person name="Medema M.H."/>
            <person name="Devos D.P."/>
            <person name="Kaster A.-K."/>
            <person name="Ovreas L."/>
            <person name="Rohde M."/>
            <person name="Galperin M.Y."/>
            <person name="Jogler C."/>
        </authorList>
    </citation>
    <scope>NUCLEOTIDE SEQUENCE [LARGE SCALE GENOMIC DNA]</scope>
    <source>
        <strain evidence="9 10">CA85</strain>
    </source>
</reference>
<evidence type="ECO:0000256" key="3">
    <source>
        <dbReference type="ARBA" id="ARBA00012918"/>
    </source>
</evidence>
<dbReference type="Proteomes" id="UP000318053">
    <property type="component" value="Unassembled WGS sequence"/>
</dbReference>
<feature type="binding site" evidence="6">
    <location>
        <position position="317"/>
    </location>
    <ligand>
        <name>substrate</name>
    </ligand>
</feature>
<dbReference type="RefSeq" id="WP_146391020.1">
    <property type="nucleotide sequence ID" value="NZ_SJPK01000004.1"/>
</dbReference>
<evidence type="ECO:0000313" key="10">
    <source>
        <dbReference type="Proteomes" id="UP000318053"/>
    </source>
</evidence>
<sequence precursor="true">MLSKLRSRLLVASLATSLSWTAANCAVAQPPATADSSTPTQATTTQEQAADKTVDIGVSLEKLQSLADAAHQKFKDDTDGKNADYIPELAKIPSELFGVCIMTVNGDVITVGDVDYSFAIESVSKPFTLSMLLRDDGYEAVLEKIGVEPTGLPFNSVAAVELHKSAVNPLVNAGAMASVSMVDADSPKARFEKILSYFEEFADDDLTVIDSIYESEAATNWHNKGIAWLLDSYGKLYADPDEVCDVYTKQCSIGVTARQLATMGATLANGGQNPKSGKRLLPTDQVPKLLAIMLSCGFYDGSGQWACEAGLPSKTGVGGGIVSVVPGRFAIVGFSPPLDEHGNSVRAQNAIKYIAEELELSLFNGRN</sequence>
<evidence type="ECO:0000256" key="8">
    <source>
        <dbReference type="SAM" id="SignalP"/>
    </source>
</evidence>
<comment type="catalytic activity">
    <reaction evidence="5 6">
        <text>L-glutamine + H2O = L-glutamate + NH4(+)</text>
        <dbReference type="Rhea" id="RHEA:15889"/>
        <dbReference type="ChEBI" id="CHEBI:15377"/>
        <dbReference type="ChEBI" id="CHEBI:28938"/>
        <dbReference type="ChEBI" id="CHEBI:29985"/>
        <dbReference type="ChEBI" id="CHEBI:58359"/>
        <dbReference type="EC" id="3.5.1.2"/>
    </reaction>
</comment>
<dbReference type="GO" id="GO:0006537">
    <property type="term" value="P:glutamate biosynthetic process"/>
    <property type="evidence" value="ECO:0007669"/>
    <property type="project" value="TreeGrafter"/>
</dbReference>
<dbReference type="HAMAP" id="MF_00313">
    <property type="entry name" value="Glutaminase"/>
    <property type="match status" value="1"/>
</dbReference>
<evidence type="ECO:0000256" key="1">
    <source>
        <dbReference type="ARBA" id="ARBA00011076"/>
    </source>
</evidence>
<feature type="binding site" evidence="6">
    <location>
        <position position="223"/>
    </location>
    <ligand>
        <name>substrate</name>
    </ligand>
</feature>
<comment type="similarity">
    <text evidence="1 6">Belongs to the glutaminase family.</text>
</comment>
<evidence type="ECO:0000256" key="5">
    <source>
        <dbReference type="ARBA" id="ARBA00049534"/>
    </source>
</evidence>
<dbReference type="PANTHER" id="PTHR12544:SF48">
    <property type="entry name" value="GLUTAMINASE 1"/>
    <property type="match status" value="1"/>
</dbReference>
<dbReference type="FunFam" id="3.40.710.10:FF:000005">
    <property type="entry name" value="Glutaminase"/>
    <property type="match status" value="1"/>
</dbReference>
<dbReference type="OrthoDB" id="9788822at2"/>
<dbReference type="EC" id="3.5.1.2" evidence="3 6"/>
<dbReference type="AlphaFoldDB" id="A0A5C5XXH5"/>
<name>A0A5C5XXH5_9BACT</name>
<accession>A0A5C5XXH5</accession>
<feature type="binding site" evidence="6">
    <location>
        <position position="247"/>
    </location>
    <ligand>
        <name>substrate</name>
    </ligand>
</feature>
<dbReference type="GO" id="GO:0004359">
    <property type="term" value="F:glutaminase activity"/>
    <property type="evidence" value="ECO:0007669"/>
    <property type="project" value="UniProtKB-UniRule"/>
</dbReference>
<proteinExistence type="inferred from homology"/>
<feature type="region of interest" description="Disordered" evidence="7">
    <location>
        <begin position="30"/>
        <end position="49"/>
    </location>
</feature>
<dbReference type="SUPFAM" id="SSF56601">
    <property type="entry name" value="beta-lactamase/transpeptidase-like"/>
    <property type="match status" value="1"/>
</dbReference>
<feature type="binding site" evidence="6">
    <location>
        <position position="122"/>
    </location>
    <ligand>
        <name>substrate</name>
    </ligand>
</feature>
<feature type="binding site" evidence="6">
    <location>
        <position position="299"/>
    </location>
    <ligand>
        <name>substrate</name>
    </ligand>
</feature>
<protein>
    <recommendedName>
        <fullName evidence="3 6">Glutaminase</fullName>
        <ecNumber evidence="3 6">3.5.1.2</ecNumber>
    </recommendedName>
</protein>
<dbReference type="NCBIfam" id="TIGR03814">
    <property type="entry name" value="Gln_ase"/>
    <property type="match status" value="1"/>
</dbReference>
<keyword evidence="10" id="KW-1185">Reference proteome</keyword>
<evidence type="ECO:0000256" key="4">
    <source>
        <dbReference type="ARBA" id="ARBA00022801"/>
    </source>
</evidence>
<dbReference type="InterPro" id="IPR015868">
    <property type="entry name" value="Glutaminase"/>
</dbReference>